<dbReference type="GO" id="GO:0030174">
    <property type="term" value="P:regulation of DNA-templated DNA replication initiation"/>
    <property type="evidence" value="ECO:0007669"/>
    <property type="project" value="InterPro"/>
</dbReference>
<dbReference type="SMART" id="SM01075">
    <property type="entry name" value="CDT1"/>
    <property type="match status" value="1"/>
</dbReference>
<evidence type="ECO:0000256" key="3">
    <source>
        <dbReference type="SAM" id="MobiDB-lite"/>
    </source>
</evidence>
<evidence type="ECO:0000256" key="2">
    <source>
        <dbReference type="ARBA" id="ARBA00023306"/>
    </source>
</evidence>
<evidence type="ECO:0000313" key="5">
    <source>
        <dbReference type="EMBL" id="KAI3433690.1"/>
    </source>
</evidence>
<dbReference type="GO" id="GO:0000076">
    <property type="term" value="P:DNA replication checkpoint signaling"/>
    <property type="evidence" value="ECO:0007669"/>
    <property type="project" value="TreeGrafter"/>
</dbReference>
<evidence type="ECO:0000256" key="1">
    <source>
        <dbReference type="ARBA" id="ARBA00008356"/>
    </source>
</evidence>
<evidence type="ECO:0000313" key="6">
    <source>
        <dbReference type="Proteomes" id="UP001055712"/>
    </source>
</evidence>
<dbReference type="PANTHER" id="PTHR28637">
    <property type="entry name" value="DNA REPLICATION FACTOR CDT1"/>
    <property type="match status" value="1"/>
</dbReference>
<name>A0A9D4TU43_CHLVU</name>
<dbReference type="OrthoDB" id="513134at2759"/>
<proteinExistence type="inferred from homology"/>
<dbReference type="InterPro" id="IPR032054">
    <property type="entry name" value="Cdt1_C"/>
</dbReference>
<dbReference type="Gene3D" id="1.10.10.1420">
    <property type="entry name" value="DNA replication factor Cdt1, C-terminal WH domain"/>
    <property type="match status" value="1"/>
</dbReference>
<feature type="domain" description="CDT1 Geminin-binding" evidence="4">
    <location>
        <begin position="124"/>
        <end position="277"/>
    </location>
</feature>
<dbReference type="SUPFAM" id="SSF46785">
    <property type="entry name" value="Winged helix' DNA-binding domain"/>
    <property type="match status" value="1"/>
</dbReference>
<evidence type="ECO:0000259" key="4">
    <source>
        <dbReference type="SMART" id="SM01075"/>
    </source>
</evidence>
<protein>
    <recommendedName>
        <fullName evidence="4">CDT1 Geminin-binding domain-containing protein</fullName>
    </recommendedName>
</protein>
<gene>
    <name evidence="5" type="ORF">D9Q98_003499</name>
</gene>
<dbReference type="Pfam" id="PF08839">
    <property type="entry name" value="CDT1"/>
    <property type="match status" value="1"/>
</dbReference>
<dbReference type="GO" id="GO:0071163">
    <property type="term" value="P:DNA replication preinitiation complex assembly"/>
    <property type="evidence" value="ECO:0007669"/>
    <property type="project" value="InterPro"/>
</dbReference>
<comment type="similarity">
    <text evidence="1">Belongs to the Cdt1 family.</text>
</comment>
<dbReference type="InterPro" id="IPR014939">
    <property type="entry name" value="CDT1_Gemini-bd-like"/>
</dbReference>
<dbReference type="InterPro" id="IPR036390">
    <property type="entry name" value="WH_DNA-bd_sf"/>
</dbReference>
<organism evidence="5 6">
    <name type="scientific">Chlorella vulgaris</name>
    <name type="common">Green alga</name>
    <dbReference type="NCBI Taxonomy" id="3077"/>
    <lineage>
        <taxon>Eukaryota</taxon>
        <taxon>Viridiplantae</taxon>
        <taxon>Chlorophyta</taxon>
        <taxon>core chlorophytes</taxon>
        <taxon>Trebouxiophyceae</taxon>
        <taxon>Chlorellales</taxon>
        <taxon>Chlorellaceae</taxon>
        <taxon>Chlorella clade</taxon>
        <taxon>Chlorella</taxon>
    </lineage>
</organism>
<reference evidence="5" key="1">
    <citation type="journal article" date="2019" name="Plant J.">
        <title>Chlorella vulgaris genome assembly and annotation reveals the molecular basis for metabolic acclimation to high light conditions.</title>
        <authorList>
            <person name="Cecchin M."/>
            <person name="Marcolungo L."/>
            <person name="Rossato M."/>
            <person name="Girolomoni L."/>
            <person name="Cosentino E."/>
            <person name="Cuine S."/>
            <person name="Li-Beisson Y."/>
            <person name="Delledonne M."/>
            <person name="Ballottari M."/>
        </authorList>
    </citation>
    <scope>NUCLEOTIDE SEQUENCE</scope>
    <source>
        <strain evidence="5">211/11P</strain>
    </source>
</reference>
<comment type="caution">
    <text evidence="5">The sequence shown here is derived from an EMBL/GenBank/DDBJ whole genome shotgun (WGS) entry which is preliminary data.</text>
</comment>
<sequence length="634" mass="66546">MGVLTRKRASAAADGPPSASSAKRSRTASSSPLAATPTRRSPAGAGSPRASRPRQKASSVPKKGSRGAAFLAAAGIAVPAASPLPAATTQPQLVTKGGSAVKPQLLSVPRSRSKANNPLLQQELPRQLSALLDMFASMQTIYEVMRKRGQRTTYQNMRQAVEEASGRRFLPSHVAQLQHLLPEAVALEWVCLPVVAHSSRTEPHLLITLDLASAAGAAAECGAAPSAAAGYGELQAARHLLHCRLAAHLLDSYRAMLEGRAAALRQAGDEAEAEQLEAAAEAAAAKPPVSQFVPPYPEGSADVQQSRLPPRPAAASPASRSLLSGPTAAAQLQAVQLTPVTTGRGPPPSTGRHGRPPVHPNTVDRHVKQRRLSFSQTAAGGAAVPSATKAAGAAASQASPSSSALAAAAGRGLTGGRTSAACTPLEKLDSELTGRQQQQQHQLLDEPRGVEVHPKQAALAASLCEEDLQFNGSLLSEQDACLLASMPEQLRRMSTDGIISLDTLRMLDIAEQQHKRLSGPEAQERRVSNAALGQLPRTFTRVQRIFGVQGPNALKLHDVVLRIKQGGLETTPEAQVEQQLRALAQHAPDYLSVKPFGRCGTPALWINRAVNGNAVMQRLKQVASARLQQPGVLG</sequence>
<dbReference type="InterPro" id="IPR045173">
    <property type="entry name" value="Cdt1"/>
</dbReference>
<dbReference type="EMBL" id="SIDB01000004">
    <property type="protein sequence ID" value="KAI3433690.1"/>
    <property type="molecule type" value="Genomic_DNA"/>
</dbReference>
<accession>A0A9D4TU43</accession>
<dbReference type="GO" id="GO:0000278">
    <property type="term" value="P:mitotic cell cycle"/>
    <property type="evidence" value="ECO:0007669"/>
    <property type="project" value="TreeGrafter"/>
</dbReference>
<dbReference type="InterPro" id="IPR038090">
    <property type="entry name" value="Cdt1_C_WH_dom_sf"/>
</dbReference>
<dbReference type="AlphaFoldDB" id="A0A9D4TU43"/>
<dbReference type="GO" id="GO:0070182">
    <property type="term" value="F:DNA polymerase binding"/>
    <property type="evidence" value="ECO:0007669"/>
    <property type="project" value="TreeGrafter"/>
</dbReference>
<feature type="compositionally biased region" description="Low complexity" evidence="3">
    <location>
        <begin position="10"/>
        <end position="32"/>
    </location>
</feature>
<feature type="region of interest" description="Disordered" evidence="3">
    <location>
        <begin position="1"/>
        <end position="64"/>
    </location>
</feature>
<dbReference type="GO" id="GO:0003677">
    <property type="term" value="F:DNA binding"/>
    <property type="evidence" value="ECO:0007669"/>
    <property type="project" value="InterPro"/>
</dbReference>
<keyword evidence="2" id="KW-0131">Cell cycle</keyword>
<dbReference type="Pfam" id="PF16679">
    <property type="entry name" value="CDT1_C"/>
    <property type="match status" value="1"/>
</dbReference>
<reference evidence="5" key="2">
    <citation type="submission" date="2020-11" db="EMBL/GenBank/DDBJ databases">
        <authorList>
            <person name="Cecchin M."/>
            <person name="Marcolungo L."/>
            <person name="Rossato M."/>
            <person name="Girolomoni L."/>
            <person name="Cosentino E."/>
            <person name="Cuine S."/>
            <person name="Li-Beisson Y."/>
            <person name="Delledonne M."/>
            <person name="Ballottari M."/>
        </authorList>
    </citation>
    <scope>NUCLEOTIDE SEQUENCE</scope>
    <source>
        <strain evidence="5">211/11P</strain>
        <tissue evidence="5">Whole cell</tissue>
    </source>
</reference>
<dbReference type="PANTHER" id="PTHR28637:SF1">
    <property type="entry name" value="DNA REPLICATION FACTOR CDT1"/>
    <property type="match status" value="1"/>
</dbReference>
<feature type="region of interest" description="Disordered" evidence="3">
    <location>
        <begin position="280"/>
        <end position="324"/>
    </location>
</feature>
<feature type="compositionally biased region" description="Low complexity" evidence="3">
    <location>
        <begin position="313"/>
        <end position="324"/>
    </location>
</feature>
<feature type="region of interest" description="Disordered" evidence="3">
    <location>
        <begin position="337"/>
        <end position="365"/>
    </location>
</feature>
<keyword evidence="6" id="KW-1185">Reference proteome</keyword>
<dbReference type="GO" id="GO:0005634">
    <property type="term" value="C:nucleus"/>
    <property type="evidence" value="ECO:0007669"/>
    <property type="project" value="TreeGrafter"/>
</dbReference>
<dbReference type="Proteomes" id="UP001055712">
    <property type="component" value="Unassembled WGS sequence"/>
</dbReference>